<feature type="transmembrane region" description="Helical" evidence="1">
    <location>
        <begin position="43"/>
        <end position="66"/>
    </location>
</feature>
<accession>A0A068SFS5</accession>
<dbReference type="Proteomes" id="UP000027586">
    <property type="component" value="Unassembled WGS sequence"/>
</dbReference>
<evidence type="ECO:0000256" key="1">
    <source>
        <dbReference type="SAM" id="Phobius"/>
    </source>
</evidence>
<keyword evidence="1" id="KW-1133">Transmembrane helix</keyword>
<dbReference type="AlphaFoldDB" id="A0A068SFS5"/>
<name>A0A068SFS5_9FUNG</name>
<keyword evidence="1" id="KW-0812">Transmembrane</keyword>
<dbReference type="VEuPathDB" id="FungiDB:LCOR_11993.1"/>
<protein>
    <submittedName>
        <fullName evidence="2">Uncharacterized protein</fullName>
    </submittedName>
</protein>
<keyword evidence="3" id="KW-1185">Reference proteome</keyword>
<reference evidence="2" key="1">
    <citation type="submission" date="2013-08" db="EMBL/GenBank/DDBJ databases">
        <title>Gene expansion shapes genome architecture in the human pathogen Lichtheimia corymbifera: an evolutionary genomics analysis in the ancient terrestrial Mucorales (Mucoromycotina).</title>
        <authorList>
            <person name="Schwartze V.U."/>
            <person name="Winter S."/>
            <person name="Shelest E."/>
            <person name="Marcet-Houben M."/>
            <person name="Horn F."/>
            <person name="Wehner S."/>
            <person name="Hoffmann K."/>
            <person name="Riege K."/>
            <person name="Sammeth M."/>
            <person name="Nowrousian M."/>
            <person name="Valiante V."/>
            <person name="Linde J."/>
            <person name="Jacobsen I.D."/>
            <person name="Marz M."/>
            <person name="Brakhage A.A."/>
            <person name="Gabaldon T."/>
            <person name="Bocker S."/>
            <person name="Voigt K."/>
        </authorList>
    </citation>
    <scope>NUCLEOTIDE SEQUENCE [LARGE SCALE GENOMIC DNA]</scope>
    <source>
        <strain evidence="2">FSU 9682</strain>
    </source>
</reference>
<dbReference type="EMBL" id="CBTN010000156">
    <property type="protein sequence ID" value="CDH61213.1"/>
    <property type="molecule type" value="Genomic_DNA"/>
</dbReference>
<proteinExistence type="predicted"/>
<organism evidence="2 3">
    <name type="scientific">Lichtheimia corymbifera JMRC:FSU:9682</name>
    <dbReference type="NCBI Taxonomy" id="1263082"/>
    <lineage>
        <taxon>Eukaryota</taxon>
        <taxon>Fungi</taxon>
        <taxon>Fungi incertae sedis</taxon>
        <taxon>Mucoromycota</taxon>
        <taxon>Mucoromycotina</taxon>
        <taxon>Mucoromycetes</taxon>
        <taxon>Mucorales</taxon>
        <taxon>Lichtheimiaceae</taxon>
        <taxon>Lichtheimia</taxon>
    </lineage>
</organism>
<sequence>MGWSFMHYAHTPVHYHHLYITDTTVVNGGFQHEPPLVEGVIPLVQGVIPLCCILTSIHTFVTLLSYRMSGNSPITRVRVTLSSPTLSILAVYCHIHTRSITVAHIA</sequence>
<gene>
    <name evidence="2" type="ORF">LCOR_11993.1</name>
</gene>
<keyword evidence="1" id="KW-0472">Membrane</keyword>
<comment type="caution">
    <text evidence="2">The sequence shown here is derived from an EMBL/GenBank/DDBJ whole genome shotgun (WGS) entry which is preliminary data.</text>
</comment>
<evidence type="ECO:0000313" key="2">
    <source>
        <dbReference type="EMBL" id="CDH61213.1"/>
    </source>
</evidence>
<evidence type="ECO:0000313" key="3">
    <source>
        <dbReference type="Proteomes" id="UP000027586"/>
    </source>
</evidence>